<evidence type="ECO:0000259" key="7">
    <source>
        <dbReference type="PROSITE" id="PS50847"/>
    </source>
</evidence>
<evidence type="ECO:0000256" key="2">
    <source>
        <dbReference type="ARBA" id="ARBA00022525"/>
    </source>
</evidence>
<feature type="transmembrane region" description="Helical" evidence="5">
    <location>
        <begin position="279"/>
        <end position="299"/>
    </location>
</feature>
<accession>A0A1T4YKR7</accession>
<feature type="signal peptide" evidence="6">
    <location>
        <begin position="1"/>
        <end position="32"/>
    </location>
</feature>
<dbReference type="RefSeq" id="WP_078715418.1">
    <property type="nucleotide sequence ID" value="NZ_FUYG01000012.1"/>
</dbReference>
<keyword evidence="4" id="KW-0572">Peptidoglycan-anchor</keyword>
<keyword evidence="3 6" id="KW-0732">Signal</keyword>
<dbReference type="PROSITE" id="PS50847">
    <property type="entry name" value="GRAM_POS_ANCHORING"/>
    <property type="match status" value="1"/>
</dbReference>
<dbReference type="NCBIfam" id="TIGR01167">
    <property type="entry name" value="LPXTG_anchor"/>
    <property type="match status" value="1"/>
</dbReference>
<evidence type="ECO:0000256" key="5">
    <source>
        <dbReference type="SAM" id="Phobius"/>
    </source>
</evidence>
<organism evidence="8 9">
    <name type="scientific">Agreia bicolorata</name>
    <dbReference type="NCBI Taxonomy" id="110935"/>
    <lineage>
        <taxon>Bacteria</taxon>
        <taxon>Bacillati</taxon>
        <taxon>Actinomycetota</taxon>
        <taxon>Actinomycetes</taxon>
        <taxon>Micrococcales</taxon>
        <taxon>Microbacteriaceae</taxon>
        <taxon>Agreia</taxon>
    </lineage>
</organism>
<gene>
    <name evidence="8" type="ORF">SAMN06295879_3489</name>
</gene>
<evidence type="ECO:0000256" key="4">
    <source>
        <dbReference type="ARBA" id="ARBA00023088"/>
    </source>
</evidence>
<dbReference type="AlphaFoldDB" id="A0A1T4YKR7"/>
<dbReference type="EMBL" id="FUYG01000012">
    <property type="protein sequence ID" value="SKB02389.1"/>
    <property type="molecule type" value="Genomic_DNA"/>
</dbReference>
<feature type="domain" description="Gram-positive cocci surface proteins LPxTG" evidence="7">
    <location>
        <begin position="271"/>
        <end position="306"/>
    </location>
</feature>
<keyword evidence="5" id="KW-1133">Transmembrane helix</keyword>
<evidence type="ECO:0000256" key="1">
    <source>
        <dbReference type="ARBA" id="ARBA00022512"/>
    </source>
</evidence>
<proteinExistence type="predicted"/>
<reference evidence="9" key="1">
    <citation type="submission" date="2017-02" db="EMBL/GenBank/DDBJ databases">
        <authorList>
            <person name="Varghese N."/>
            <person name="Submissions S."/>
        </authorList>
    </citation>
    <scope>NUCLEOTIDE SEQUENCE [LARGE SCALE GENOMIC DNA]</scope>
    <source>
        <strain evidence="9">VKM Ac-2052</strain>
    </source>
</reference>
<evidence type="ECO:0000313" key="9">
    <source>
        <dbReference type="Proteomes" id="UP000189735"/>
    </source>
</evidence>
<evidence type="ECO:0000256" key="3">
    <source>
        <dbReference type="ARBA" id="ARBA00022729"/>
    </source>
</evidence>
<keyword evidence="1" id="KW-0134">Cell wall</keyword>
<name>A0A1T4YKR7_9MICO</name>
<keyword evidence="2" id="KW-0964">Secreted</keyword>
<evidence type="ECO:0000313" key="8">
    <source>
        <dbReference type="EMBL" id="SKB02389.1"/>
    </source>
</evidence>
<dbReference type="InterPro" id="IPR019931">
    <property type="entry name" value="LPXTG_anchor"/>
</dbReference>
<keyword evidence="5" id="KW-0812">Transmembrane</keyword>
<keyword evidence="5" id="KW-0472">Membrane</keyword>
<evidence type="ECO:0000256" key="6">
    <source>
        <dbReference type="SAM" id="SignalP"/>
    </source>
</evidence>
<dbReference type="Proteomes" id="UP000189735">
    <property type="component" value="Unassembled WGS sequence"/>
</dbReference>
<protein>
    <submittedName>
        <fullName evidence="8">LPXTG-motif cell wall anchor domain-containing protein</fullName>
    </submittedName>
</protein>
<feature type="chain" id="PRO_5012052381" evidence="6">
    <location>
        <begin position="33"/>
        <end position="306"/>
    </location>
</feature>
<sequence length="306" mass="30913">MPITFTTRIAAIAAATAIAAAGVLVIAAPASAAGSESIVMASDSIHFTENNWGDGISLTGTGFGVADGGVAHVNVGTLNGPTFTAWNTTPLEIPVVSGGTVAVTDWIPDALPQLPASGLTPVVQVTYELCSGNSCEFSDTTDVYANIVIDPFVPGDPGITITPGCNTVEQIKNEGYTIVVTGLGQFENVADSVTGPDGQQFGDVAQLQADATGTVTGTFTLSGDVQLGIYTEKITRPVEGEVDQVLFASGTFEVGTCAAPVPAAVPEAPKLAETGSSDGGLLAGGALTFLLAGTVLIVARRRRATV</sequence>